<dbReference type="GO" id="GO:0016020">
    <property type="term" value="C:membrane"/>
    <property type="evidence" value="ECO:0007669"/>
    <property type="project" value="UniProtKB-SubCell"/>
</dbReference>
<dbReference type="GO" id="GO:0005783">
    <property type="term" value="C:endoplasmic reticulum"/>
    <property type="evidence" value="ECO:0007669"/>
    <property type="project" value="TreeGrafter"/>
</dbReference>
<evidence type="ECO:0000256" key="4">
    <source>
        <dbReference type="ARBA" id="ARBA00022989"/>
    </source>
</evidence>
<gene>
    <name evidence="7" type="ORF">Cboi02_000600300</name>
</gene>
<evidence type="ECO:0000256" key="2">
    <source>
        <dbReference type="ARBA" id="ARBA00010323"/>
    </source>
</evidence>
<keyword evidence="5 6" id="KW-0472">Membrane</keyword>
<accession>A0A9W6T6N6</accession>
<dbReference type="Proteomes" id="UP001165120">
    <property type="component" value="Unassembled WGS sequence"/>
</dbReference>
<dbReference type="EMBL" id="BSXN01003341">
    <property type="protein sequence ID" value="GME79055.1"/>
    <property type="molecule type" value="Genomic_DNA"/>
</dbReference>
<protein>
    <submittedName>
        <fullName evidence="7">Unnamed protein product</fullName>
    </submittedName>
</protein>
<feature type="transmembrane region" description="Helical" evidence="6">
    <location>
        <begin position="190"/>
        <end position="209"/>
    </location>
</feature>
<evidence type="ECO:0000256" key="1">
    <source>
        <dbReference type="ARBA" id="ARBA00004141"/>
    </source>
</evidence>
<dbReference type="AlphaFoldDB" id="A0A9W6T6N6"/>
<sequence length="224" mass="26306">MYVVAVAKTKAWQGDTPFQISMIGMFNLNIIWLKLLIPWRLFRLWALLDGIDPPENMIRCMDNNYSAMSFWRAWHRSYNKWVVRYLYIPLGGSKNRILSTLATFSFVAIWHDIDLKLLVWGWLIVLFLLPEIILTQVFKPYQNEWWFRHVCALGAVVNIWMMMLANLYGFCLGKDGLVMLLTEMFTTLDGFGFFITSAFCLFVGAQVMFELRESEKRRGIDVKC</sequence>
<feature type="transmembrane region" description="Helical" evidence="6">
    <location>
        <begin position="119"/>
        <end position="138"/>
    </location>
</feature>
<dbReference type="PANTHER" id="PTHR13285">
    <property type="entry name" value="ACYLTRANSFERASE"/>
    <property type="match status" value="1"/>
</dbReference>
<evidence type="ECO:0000313" key="7">
    <source>
        <dbReference type="EMBL" id="GME79055.1"/>
    </source>
</evidence>
<keyword evidence="4 6" id="KW-1133">Transmembrane helix</keyword>
<feature type="transmembrane region" description="Helical" evidence="6">
    <location>
        <begin position="150"/>
        <end position="170"/>
    </location>
</feature>
<keyword evidence="8" id="KW-1185">Reference proteome</keyword>
<keyword evidence="3 6" id="KW-0812">Transmembrane</keyword>
<comment type="similarity">
    <text evidence="2">Belongs to the membrane-bound acyltransferase family.</text>
</comment>
<dbReference type="Pfam" id="PF03062">
    <property type="entry name" value="MBOAT"/>
    <property type="match status" value="1"/>
</dbReference>
<dbReference type="InterPro" id="IPR004299">
    <property type="entry name" value="MBOAT_fam"/>
</dbReference>
<organism evidence="7 8">
    <name type="scientific">Candida boidinii</name>
    <name type="common">Yeast</name>
    <dbReference type="NCBI Taxonomy" id="5477"/>
    <lineage>
        <taxon>Eukaryota</taxon>
        <taxon>Fungi</taxon>
        <taxon>Dikarya</taxon>
        <taxon>Ascomycota</taxon>
        <taxon>Saccharomycotina</taxon>
        <taxon>Pichiomycetes</taxon>
        <taxon>Pichiales</taxon>
        <taxon>Pichiaceae</taxon>
        <taxon>Ogataea</taxon>
        <taxon>Ogataea/Candida clade</taxon>
    </lineage>
</organism>
<evidence type="ECO:0000313" key="8">
    <source>
        <dbReference type="Proteomes" id="UP001165120"/>
    </source>
</evidence>
<reference evidence="7" key="1">
    <citation type="submission" date="2023-04" db="EMBL/GenBank/DDBJ databases">
        <title>Candida boidinii NBRC 10035.</title>
        <authorList>
            <person name="Ichikawa N."/>
            <person name="Sato H."/>
            <person name="Tonouchi N."/>
        </authorList>
    </citation>
    <scope>NUCLEOTIDE SEQUENCE</scope>
    <source>
        <strain evidence="7">NBRC 10035</strain>
    </source>
</reference>
<comment type="subcellular location">
    <subcellularLocation>
        <location evidence="1">Membrane</location>
        <topology evidence="1">Multi-pass membrane protein</topology>
    </subcellularLocation>
</comment>
<evidence type="ECO:0000256" key="5">
    <source>
        <dbReference type="ARBA" id="ARBA00023136"/>
    </source>
</evidence>
<dbReference type="PANTHER" id="PTHR13285:SF18">
    <property type="entry name" value="PROTEIN-CYSTEINE N-PALMITOYLTRANSFERASE RASP"/>
    <property type="match status" value="1"/>
</dbReference>
<evidence type="ECO:0000256" key="6">
    <source>
        <dbReference type="SAM" id="Phobius"/>
    </source>
</evidence>
<proteinExistence type="inferred from homology"/>
<name>A0A9W6T6N6_CANBO</name>
<comment type="caution">
    <text evidence="7">The sequence shown here is derived from an EMBL/GenBank/DDBJ whole genome shotgun (WGS) entry which is preliminary data.</text>
</comment>
<feature type="transmembrane region" description="Helical" evidence="6">
    <location>
        <begin position="18"/>
        <end position="37"/>
    </location>
</feature>
<dbReference type="GO" id="GO:0008374">
    <property type="term" value="F:O-acyltransferase activity"/>
    <property type="evidence" value="ECO:0007669"/>
    <property type="project" value="TreeGrafter"/>
</dbReference>
<evidence type="ECO:0000256" key="3">
    <source>
        <dbReference type="ARBA" id="ARBA00022692"/>
    </source>
</evidence>
<dbReference type="GO" id="GO:0006506">
    <property type="term" value="P:GPI anchor biosynthetic process"/>
    <property type="evidence" value="ECO:0007669"/>
    <property type="project" value="TreeGrafter"/>
</dbReference>
<dbReference type="InterPro" id="IPR051085">
    <property type="entry name" value="MB_O-acyltransferase"/>
</dbReference>